<evidence type="ECO:0000256" key="3">
    <source>
        <dbReference type="ARBA" id="ARBA00022679"/>
    </source>
</evidence>
<dbReference type="Pfam" id="PF07695">
    <property type="entry name" value="7TMR-DISM_7TM"/>
    <property type="match status" value="1"/>
</dbReference>
<feature type="transmembrane region" description="Helical" evidence="8">
    <location>
        <begin position="307"/>
        <end position="323"/>
    </location>
</feature>
<feature type="transmembrane region" description="Helical" evidence="8">
    <location>
        <begin position="274"/>
        <end position="295"/>
    </location>
</feature>
<dbReference type="Proteomes" id="UP000233597">
    <property type="component" value="Unassembled WGS sequence"/>
</dbReference>
<evidence type="ECO:0000313" key="11">
    <source>
        <dbReference type="Proteomes" id="UP000233597"/>
    </source>
</evidence>
<dbReference type="InterPro" id="IPR003661">
    <property type="entry name" value="HisK_dim/P_dom"/>
</dbReference>
<dbReference type="PROSITE" id="PS50109">
    <property type="entry name" value="HIS_KIN"/>
    <property type="match status" value="1"/>
</dbReference>
<evidence type="ECO:0000256" key="6">
    <source>
        <dbReference type="ARBA" id="ARBA00022840"/>
    </source>
</evidence>
<dbReference type="InterPro" id="IPR036890">
    <property type="entry name" value="HATPase_C_sf"/>
</dbReference>
<dbReference type="InterPro" id="IPR050351">
    <property type="entry name" value="BphY/WalK/GraS-like"/>
</dbReference>
<feature type="transmembrane region" description="Helical" evidence="8">
    <location>
        <begin position="241"/>
        <end position="262"/>
    </location>
</feature>
<evidence type="ECO:0000256" key="7">
    <source>
        <dbReference type="ARBA" id="ARBA00023012"/>
    </source>
</evidence>
<protein>
    <recommendedName>
        <fullName evidence="2">histidine kinase</fullName>
        <ecNumber evidence="2">2.7.13.3</ecNumber>
    </recommendedName>
</protein>
<dbReference type="RefSeq" id="WP_101267959.1">
    <property type="nucleotide sequence ID" value="NZ_NWTK01000009.1"/>
</dbReference>
<dbReference type="Gene3D" id="1.10.287.130">
    <property type="match status" value="1"/>
</dbReference>
<dbReference type="PANTHER" id="PTHR42878:SF7">
    <property type="entry name" value="SENSOR HISTIDINE KINASE GLRK"/>
    <property type="match status" value="1"/>
</dbReference>
<dbReference type="InterPro" id="IPR005467">
    <property type="entry name" value="His_kinase_dom"/>
</dbReference>
<proteinExistence type="predicted"/>
<dbReference type="GO" id="GO:0030295">
    <property type="term" value="F:protein kinase activator activity"/>
    <property type="evidence" value="ECO:0007669"/>
    <property type="project" value="TreeGrafter"/>
</dbReference>
<dbReference type="InterPro" id="IPR011623">
    <property type="entry name" value="7TMR_DISM_rcpt_extracell_dom1"/>
</dbReference>
<dbReference type="Gene3D" id="2.60.40.2380">
    <property type="match status" value="1"/>
</dbReference>
<dbReference type="GO" id="GO:0000156">
    <property type="term" value="F:phosphorelay response regulator activity"/>
    <property type="evidence" value="ECO:0007669"/>
    <property type="project" value="TreeGrafter"/>
</dbReference>
<name>A0A2N3KSC5_9PROT</name>
<dbReference type="GO" id="GO:0000155">
    <property type="term" value="F:phosphorelay sensor kinase activity"/>
    <property type="evidence" value="ECO:0007669"/>
    <property type="project" value="InterPro"/>
</dbReference>
<feature type="transmembrane region" description="Helical" evidence="8">
    <location>
        <begin position="214"/>
        <end position="234"/>
    </location>
</feature>
<keyword evidence="5" id="KW-0418">Kinase</keyword>
<feature type="transmembrane region" description="Helical" evidence="8">
    <location>
        <begin position="362"/>
        <end position="382"/>
    </location>
</feature>
<evidence type="ECO:0000313" key="10">
    <source>
        <dbReference type="EMBL" id="PKR53396.1"/>
    </source>
</evidence>
<dbReference type="AlphaFoldDB" id="A0A2N3KSC5"/>
<evidence type="ECO:0000256" key="2">
    <source>
        <dbReference type="ARBA" id="ARBA00012438"/>
    </source>
</evidence>
<evidence type="ECO:0000256" key="4">
    <source>
        <dbReference type="ARBA" id="ARBA00022741"/>
    </source>
</evidence>
<evidence type="ECO:0000256" key="8">
    <source>
        <dbReference type="SAM" id="Phobius"/>
    </source>
</evidence>
<dbReference type="Pfam" id="PF07696">
    <property type="entry name" value="7TMR-DISMED2"/>
    <property type="match status" value="1"/>
</dbReference>
<dbReference type="InterPro" id="IPR003594">
    <property type="entry name" value="HATPase_dom"/>
</dbReference>
<dbReference type="InterPro" id="IPR036097">
    <property type="entry name" value="HisK_dim/P_sf"/>
</dbReference>
<dbReference type="GO" id="GO:0007234">
    <property type="term" value="P:osmosensory signaling via phosphorelay pathway"/>
    <property type="evidence" value="ECO:0007669"/>
    <property type="project" value="TreeGrafter"/>
</dbReference>
<dbReference type="SUPFAM" id="SSF55874">
    <property type="entry name" value="ATPase domain of HSP90 chaperone/DNA topoisomerase II/histidine kinase"/>
    <property type="match status" value="1"/>
</dbReference>
<accession>A0A2N3KSC5</accession>
<dbReference type="SMART" id="SM00387">
    <property type="entry name" value="HATPase_c"/>
    <property type="match status" value="1"/>
</dbReference>
<feature type="transmembrane region" description="Helical" evidence="8">
    <location>
        <begin position="329"/>
        <end position="350"/>
    </location>
</feature>
<dbReference type="SUPFAM" id="SSF47384">
    <property type="entry name" value="Homodimeric domain of signal transducing histidine kinase"/>
    <property type="match status" value="1"/>
</dbReference>
<keyword evidence="7" id="KW-0902">Two-component regulatory system</keyword>
<reference evidence="10 11" key="1">
    <citation type="submission" date="2017-09" db="EMBL/GenBank/DDBJ databases">
        <title>Biodiversity and function of Thalassospira species in the particle-attached aromatic-hydrocarbon-degrading consortia from the surface seawater of the South China Sea.</title>
        <authorList>
            <person name="Dong C."/>
            <person name="Liu R."/>
            <person name="Shao Z."/>
        </authorList>
    </citation>
    <scope>NUCLEOTIDE SEQUENCE [LARGE SCALE GENOMIC DNA]</scope>
    <source>
        <strain evidence="10 11">CSC1P2</strain>
    </source>
</reference>
<dbReference type="InterPro" id="IPR011622">
    <property type="entry name" value="7TMR_DISM_rcpt_extracell_dom2"/>
</dbReference>
<evidence type="ECO:0000256" key="5">
    <source>
        <dbReference type="ARBA" id="ARBA00022777"/>
    </source>
</evidence>
<dbReference type="EC" id="2.7.13.3" evidence="2"/>
<feature type="domain" description="Histidine kinase" evidence="9">
    <location>
        <begin position="446"/>
        <end position="689"/>
    </location>
</feature>
<comment type="catalytic activity">
    <reaction evidence="1">
        <text>ATP + protein L-histidine = ADP + protein N-phospho-L-histidine.</text>
        <dbReference type="EC" id="2.7.13.3"/>
    </reaction>
</comment>
<keyword evidence="4" id="KW-0547">Nucleotide-binding</keyword>
<feature type="transmembrane region" description="Helical" evidence="8">
    <location>
        <begin position="394"/>
        <end position="414"/>
    </location>
</feature>
<evidence type="ECO:0000256" key="1">
    <source>
        <dbReference type="ARBA" id="ARBA00000085"/>
    </source>
</evidence>
<dbReference type="EMBL" id="NWTK01000009">
    <property type="protein sequence ID" value="PKR53396.1"/>
    <property type="molecule type" value="Genomic_DNA"/>
</dbReference>
<dbReference type="CDD" id="cd00082">
    <property type="entry name" value="HisKA"/>
    <property type="match status" value="1"/>
</dbReference>
<keyword evidence="3" id="KW-0808">Transferase</keyword>
<keyword evidence="8" id="KW-0812">Transmembrane</keyword>
<dbReference type="PANTHER" id="PTHR42878">
    <property type="entry name" value="TWO-COMPONENT HISTIDINE KINASE"/>
    <property type="match status" value="1"/>
</dbReference>
<comment type="caution">
    <text evidence="10">The sequence shown here is derived from an EMBL/GenBank/DDBJ whole genome shotgun (WGS) entry which is preliminary data.</text>
</comment>
<keyword evidence="8" id="KW-1133">Transmembrane helix</keyword>
<gene>
    <name evidence="10" type="ORF">COO20_15000</name>
</gene>
<evidence type="ECO:0000259" key="9">
    <source>
        <dbReference type="PROSITE" id="PS50109"/>
    </source>
</evidence>
<dbReference type="OrthoDB" id="9806130at2"/>
<dbReference type="Pfam" id="PF02518">
    <property type="entry name" value="HATPase_c"/>
    <property type="match status" value="1"/>
</dbReference>
<keyword evidence="8" id="KW-0472">Membrane</keyword>
<dbReference type="GO" id="GO:0005524">
    <property type="term" value="F:ATP binding"/>
    <property type="evidence" value="ECO:0007669"/>
    <property type="project" value="UniProtKB-KW"/>
</dbReference>
<sequence>MSQSLTMMRSHLTKLFVAKPHAAAIALIAAFWVMAVFCPPAQADLAPPAYLSQPEDGDILFNGHIASYRDPTQNRSLQDIRALPESAFTPHEGIPAFGYTTDAIWYRIDLIAENAIKGSRHIDIGPIYLNEINLYLMRKGSTSPLWTTLLGDHVPSSQRPVLAPGHIAAFPALEAGQYTLYIRTQSNSTQFLQASLLSNDVMISRWSTGLAGKGLFIGVILMMSVIYMVIGSFIRDNAVTLYGTCLFAFGILSSSVDGLFLTVVAPEWPYANDLFIGAGTAINIAAASLLWVSILDIGSECRFCKRIFYSYSAIIMLGSVTATSPLYTIFASFCQFSHAGVMMIYISFLIRRIIRNPRYAVHWIYLTVMTVPTTALMIYYLAINNILPINSFTVAAYPIALAAHLVLMSVLMALRITAIDRDRLRASNIAESTEKIVQEQRKLVSMLSHEFRTPLAVIQRAAEMVTLRLHKEAAASGNLDVPRPVTDRLKRIQDQSGKLARLVDVFLGKDNLNAPQFALARKLVPAKSFLQEFVALAQRDNAKVHLTYAGTANSVLYADETLLGLALTNVIENARRHQPGEAISLVAHEEHNITLIIDISHPGLNEAESDNVESLRKSLFAYQNAADPDAGPNRFYEKKIDLEKLAPRNDMGLGLHITQRIITAHGGKTDIVTGKDKNFNIRITLPLEAPL</sequence>
<organism evidence="10 11">
    <name type="scientific">Thalassospira marina</name>
    <dbReference type="NCBI Taxonomy" id="2048283"/>
    <lineage>
        <taxon>Bacteria</taxon>
        <taxon>Pseudomonadati</taxon>
        <taxon>Pseudomonadota</taxon>
        <taxon>Alphaproteobacteria</taxon>
        <taxon>Rhodospirillales</taxon>
        <taxon>Thalassospiraceae</taxon>
        <taxon>Thalassospira</taxon>
    </lineage>
</organism>
<keyword evidence="6" id="KW-0067">ATP-binding</keyword>
<dbReference type="Pfam" id="PF00512">
    <property type="entry name" value="HisKA"/>
    <property type="match status" value="1"/>
</dbReference>
<dbReference type="Gene3D" id="3.30.565.10">
    <property type="entry name" value="Histidine kinase-like ATPase, C-terminal domain"/>
    <property type="match status" value="1"/>
</dbReference>